<evidence type="ECO:0000256" key="1">
    <source>
        <dbReference type="ARBA" id="ARBA00006284"/>
    </source>
</evidence>
<dbReference type="PIRSF" id="PIRSF006078">
    <property type="entry name" value="GlxK"/>
    <property type="match status" value="1"/>
</dbReference>
<reference evidence="5 6" key="1">
    <citation type="submission" date="2021-03" db="EMBL/GenBank/DDBJ databases">
        <title>Enterococcal diversity collection.</title>
        <authorList>
            <person name="Gilmore M.S."/>
            <person name="Schwartzman J."/>
            <person name="Van Tyne D."/>
            <person name="Martin M."/>
            <person name="Earl A.M."/>
            <person name="Manson A.L."/>
            <person name="Straub T."/>
            <person name="Salamzade R."/>
            <person name="Saavedra J."/>
            <person name="Lebreton F."/>
            <person name="Prichula J."/>
            <person name="Schaufler K."/>
            <person name="Gaca A."/>
            <person name="Sgardioli B."/>
            <person name="Wagenaar J."/>
            <person name="Strong T."/>
        </authorList>
    </citation>
    <scope>NUCLEOTIDE SEQUENCE [LARGE SCALE GENOMIC DNA]</scope>
    <source>
        <strain evidence="5 6">MJM16</strain>
    </source>
</reference>
<keyword evidence="6" id="KW-1185">Reference proteome</keyword>
<name>A0ABS3HK86_9ENTE</name>
<dbReference type="Gene3D" id="3.90.1510.10">
    <property type="entry name" value="Glycerate kinase, domain 2"/>
    <property type="match status" value="1"/>
</dbReference>
<evidence type="ECO:0000256" key="4">
    <source>
        <dbReference type="PIRNR" id="PIRNR006078"/>
    </source>
</evidence>
<proteinExistence type="inferred from homology"/>
<gene>
    <name evidence="5" type="ORF">JZO85_15740</name>
</gene>
<keyword evidence="2 4" id="KW-0808">Transferase</keyword>
<organism evidence="5 6">
    <name type="scientific">Candidatus Enterococcus murrayae</name>
    <dbReference type="NCBI Taxonomy" id="2815321"/>
    <lineage>
        <taxon>Bacteria</taxon>
        <taxon>Bacillati</taxon>
        <taxon>Bacillota</taxon>
        <taxon>Bacilli</taxon>
        <taxon>Lactobacillales</taxon>
        <taxon>Enterococcaceae</taxon>
        <taxon>Enterococcus</taxon>
    </lineage>
</organism>
<dbReference type="Pfam" id="PF02595">
    <property type="entry name" value="Gly_kinase"/>
    <property type="match status" value="1"/>
</dbReference>
<dbReference type="Proteomes" id="UP000664495">
    <property type="component" value="Unassembled WGS sequence"/>
</dbReference>
<dbReference type="InterPro" id="IPR018197">
    <property type="entry name" value="Glycerate_kinase_RE-like"/>
</dbReference>
<evidence type="ECO:0000313" key="6">
    <source>
        <dbReference type="Proteomes" id="UP000664495"/>
    </source>
</evidence>
<comment type="caution">
    <text evidence="5">The sequence shown here is derived from an EMBL/GenBank/DDBJ whole genome shotgun (WGS) entry which is preliminary data.</text>
</comment>
<comment type="similarity">
    <text evidence="1 4">Belongs to the glycerate kinase type-1 family.</text>
</comment>
<sequence>MKIISAIDSMKGSLTSKEANQIIKNTFEDEKISVEPIAIADGGEGTVEAFVSSRNGQIKSALCHDLKGAEIDAQYGWLADEKTVIIESAQTCGIQFLDGTISSHPRKTSSFGLGEQLITACKQGARRVIVGLGGTGTIDCGIGMLAGLGVEFFDNEEQPVSPIPENFQQIARISTDHLPNELNELEIIIASDVQSVITGETGAVYMFGEQKGLRADELVEFERDIHKFSQLLLANSESQPGDGAAGGIALALRTIFDAQIVSGIDLLIQYTDLEKRIKQSDLVITGEGRMDAQSLQGKVPVGIAKLAKQHGVPVIAFVGEVSGEPLEFEKVGLSVIIPIVAQLSTLKEALANAKQNLELASMRAKQLLFLLQKNKEE</sequence>
<dbReference type="PANTHER" id="PTHR21599">
    <property type="entry name" value="GLYCERATE KINASE"/>
    <property type="match status" value="1"/>
</dbReference>
<evidence type="ECO:0000256" key="2">
    <source>
        <dbReference type="ARBA" id="ARBA00022679"/>
    </source>
</evidence>
<dbReference type="InterPro" id="IPR036129">
    <property type="entry name" value="Glycerate_kinase_sf"/>
</dbReference>
<dbReference type="InterPro" id="IPR018193">
    <property type="entry name" value="Glyc_kinase_flavodox-like_fold"/>
</dbReference>
<dbReference type="GO" id="GO:0016301">
    <property type="term" value="F:kinase activity"/>
    <property type="evidence" value="ECO:0007669"/>
    <property type="project" value="UniProtKB-KW"/>
</dbReference>
<dbReference type="RefSeq" id="WP_207109475.1">
    <property type="nucleotide sequence ID" value="NZ_JAFLVR010000038.1"/>
</dbReference>
<dbReference type="SUPFAM" id="SSF110738">
    <property type="entry name" value="Glycerate kinase I"/>
    <property type="match status" value="1"/>
</dbReference>
<dbReference type="PANTHER" id="PTHR21599:SF0">
    <property type="entry name" value="GLYCERATE KINASE"/>
    <property type="match status" value="1"/>
</dbReference>
<dbReference type="Gene3D" id="3.40.50.10350">
    <property type="entry name" value="Glycerate kinase, domain 1"/>
    <property type="match status" value="1"/>
</dbReference>
<protein>
    <submittedName>
        <fullName evidence="5">Glycerate kinase</fullName>
    </submittedName>
</protein>
<evidence type="ECO:0000256" key="3">
    <source>
        <dbReference type="ARBA" id="ARBA00022777"/>
    </source>
</evidence>
<keyword evidence="3 4" id="KW-0418">Kinase</keyword>
<dbReference type="EMBL" id="JAFLVR010000038">
    <property type="protein sequence ID" value="MBO0453713.1"/>
    <property type="molecule type" value="Genomic_DNA"/>
</dbReference>
<accession>A0ABS3HK86</accession>
<evidence type="ECO:0000313" key="5">
    <source>
        <dbReference type="EMBL" id="MBO0453713.1"/>
    </source>
</evidence>
<dbReference type="NCBIfam" id="TIGR00045">
    <property type="entry name" value="glycerate kinase"/>
    <property type="match status" value="1"/>
</dbReference>
<dbReference type="InterPro" id="IPR004381">
    <property type="entry name" value="Glycerate_kinase"/>
</dbReference>